<gene>
    <name evidence="2" type="ORF">T552_00700</name>
</gene>
<dbReference type="VEuPathDB" id="FungiDB:T552_00700"/>
<dbReference type="GeneID" id="28935507"/>
<dbReference type="EMBL" id="LFVZ01000003">
    <property type="protein sequence ID" value="KTW30222.1"/>
    <property type="molecule type" value="Genomic_DNA"/>
</dbReference>
<accession>A0A0W4ZPA9</accession>
<protein>
    <submittedName>
        <fullName evidence="2">Uncharacterized protein</fullName>
    </submittedName>
</protein>
<dbReference type="OrthoDB" id="5386494at2759"/>
<name>A0A0W4ZPA9_PNEC8</name>
<evidence type="ECO:0000256" key="1">
    <source>
        <dbReference type="SAM" id="MobiDB-lite"/>
    </source>
</evidence>
<comment type="caution">
    <text evidence="2">The sequence shown here is derived from an EMBL/GenBank/DDBJ whole genome shotgun (WGS) entry which is preliminary data.</text>
</comment>
<evidence type="ECO:0000313" key="2">
    <source>
        <dbReference type="EMBL" id="KTW30222.1"/>
    </source>
</evidence>
<organism evidence="2 3">
    <name type="scientific">Pneumocystis carinii (strain B80)</name>
    <name type="common">Rat pneumocystis pneumonia agent</name>
    <name type="synonym">Pneumocystis carinii f. sp. carinii</name>
    <dbReference type="NCBI Taxonomy" id="1408658"/>
    <lineage>
        <taxon>Eukaryota</taxon>
        <taxon>Fungi</taxon>
        <taxon>Dikarya</taxon>
        <taxon>Ascomycota</taxon>
        <taxon>Taphrinomycotina</taxon>
        <taxon>Pneumocystomycetes</taxon>
        <taxon>Pneumocystaceae</taxon>
        <taxon>Pneumocystis</taxon>
    </lineage>
</organism>
<dbReference type="Proteomes" id="UP000054454">
    <property type="component" value="Unassembled WGS sequence"/>
</dbReference>
<reference evidence="3" key="1">
    <citation type="journal article" date="2016" name="Nat. Commun.">
        <title>Genome analysis of three Pneumocystis species reveals adaptation mechanisms to life exclusively in mammalian hosts.</title>
        <authorList>
            <person name="Ma L."/>
            <person name="Chen Z."/>
            <person name="Huang D.W."/>
            <person name="Kutty G."/>
            <person name="Ishihara M."/>
            <person name="Wang H."/>
            <person name="Abouelleil A."/>
            <person name="Bishop L."/>
            <person name="Davey E."/>
            <person name="Deng R."/>
            <person name="Deng X."/>
            <person name="Fan L."/>
            <person name="Fantoni G."/>
            <person name="Fitzgerald M."/>
            <person name="Gogineni E."/>
            <person name="Goldberg J.M."/>
            <person name="Handley G."/>
            <person name="Hu X."/>
            <person name="Huber C."/>
            <person name="Jiao X."/>
            <person name="Jones K."/>
            <person name="Levin J.Z."/>
            <person name="Liu Y."/>
            <person name="Macdonald P."/>
            <person name="Melnikov A."/>
            <person name="Raley C."/>
            <person name="Sassi M."/>
            <person name="Sherman B.T."/>
            <person name="Song X."/>
            <person name="Sykes S."/>
            <person name="Tran B."/>
            <person name="Walsh L."/>
            <person name="Xia Y."/>
            <person name="Yang J."/>
            <person name="Young S."/>
            <person name="Zeng Q."/>
            <person name="Zheng X."/>
            <person name="Stephens R."/>
            <person name="Nusbaum C."/>
            <person name="Birren B.W."/>
            <person name="Azadi P."/>
            <person name="Lempicki R.A."/>
            <person name="Cuomo C.A."/>
            <person name="Kovacs J.A."/>
        </authorList>
    </citation>
    <scope>NUCLEOTIDE SEQUENCE [LARGE SCALE GENOMIC DNA]</scope>
    <source>
        <strain evidence="3">B80</strain>
    </source>
</reference>
<feature type="region of interest" description="Disordered" evidence="1">
    <location>
        <begin position="183"/>
        <end position="204"/>
    </location>
</feature>
<dbReference type="RefSeq" id="XP_018227013.1">
    <property type="nucleotide sequence ID" value="XM_018369305.1"/>
</dbReference>
<proteinExistence type="predicted"/>
<feature type="region of interest" description="Disordered" evidence="1">
    <location>
        <begin position="1"/>
        <end position="39"/>
    </location>
</feature>
<sequence length="204" mass="23751">MEEPSTPPEQIQRLPPTPPTPFYTSSGDGLICPSGRKKEAKRPFSWVETPCPIAKDTLLSPKKTPQTILEKKEEKCINHIKRTFLPENMAENMDNQTSNEEFNENMFFYDEKNPFFVKNKQVFCTDEEPVKNANKTHNSEGVSFLFRGRKILQTFTDQVYDLKPKQLFTEMLSSLNTTIDEMNDEFTPSKRKRRKNNIDKSDEM</sequence>
<dbReference type="AlphaFoldDB" id="A0A0W4ZPA9"/>
<keyword evidence="3" id="KW-1185">Reference proteome</keyword>
<evidence type="ECO:0000313" key="3">
    <source>
        <dbReference type="Proteomes" id="UP000054454"/>
    </source>
</evidence>